<dbReference type="Pfam" id="PF07510">
    <property type="entry name" value="GmrSD_C"/>
    <property type="match status" value="1"/>
</dbReference>
<feature type="compositionally biased region" description="Polar residues" evidence="1">
    <location>
        <begin position="258"/>
        <end position="270"/>
    </location>
</feature>
<organism evidence="3 4">
    <name type="scientific">Rothia nasimurium</name>
    <dbReference type="NCBI Taxonomy" id="85336"/>
    <lineage>
        <taxon>Bacteria</taxon>
        <taxon>Bacillati</taxon>
        <taxon>Actinomycetota</taxon>
        <taxon>Actinomycetes</taxon>
        <taxon>Micrococcales</taxon>
        <taxon>Micrococcaceae</taxon>
        <taxon>Rothia</taxon>
    </lineage>
</organism>
<name>A0A1Y1RTR1_9MICC</name>
<comment type="caution">
    <text evidence="3">The sequence shown here is derived from an EMBL/GenBank/DDBJ whole genome shotgun (WGS) entry which is preliminary data.</text>
</comment>
<dbReference type="Proteomes" id="UP000192359">
    <property type="component" value="Unassembled WGS sequence"/>
</dbReference>
<reference evidence="3 4" key="1">
    <citation type="submission" date="2016-05" db="EMBL/GenBank/DDBJ databases">
        <title>Draft genome sequence of a porcine commensal Rothia nasimurium.</title>
        <authorList>
            <person name="Gaiser R.A."/>
            <person name="Van Baarlen P."/>
            <person name="Wells J.M."/>
        </authorList>
    </citation>
    <scope>NUCLEOTIDE SEQUENCE [LARGE SCALE GENOMIC DNA]</scope>
    <source>
        <strain evidence="3 4">PT-32</strain>
    </source>
</reference>
<evidence type="ECO:0000313" key="4">
    <source>
        <dbReference type="Proteomes" id="UP000192359"/>
    </source>
</evidence>
<sequence>MRAGVRWFAGIPPQLRRALVLALALATLLTGIFWLAAHNWSVRSALDALRGGSGPAVSTGFAGSGVETYSTAAEVLTTLTVAEPSATSKYKRAAFGQPWEDIDHNGCDQRNDILSRDLSDVTTSERCFVLTGAFTDPYTGQFIDFMRGPKTSEAIPIDHVVALSNAWNSGASEWSAEQRVLFANDPLNLQAASQASNTEKSNRGADTWLPRPAYRCEYVARQISVKAAYQLTVTGAEKKAMAQALSACPDQPAYRSSFAGTSPSESRSPG</sequence>
<dbReference type="InterPro" id="IPR011089">
    <property type="entry name" value="GmrSD_C"/>
</dbReference>
<gene>
    <name evidence="3" type="ORF">A7979_08430</name>
</gene>
<dbReference type="PANTHER" id="PTHR24094:SF15">
    <property type="entry name" value="AMP-DEPENDENT SYNTHETASE_LIGASE DOMAIN-CONTAINING PROTEIN-RELATED"/>
    <property type="match status" value="1"/>
</dbReference>
<protein>
    <recommendedName>
        <fullName evidence="2">GmrSD restriction endonucleases C-terminal domain-containing protein</fullName>
    </recommendedName>
</protein>
<evidence type="ECO:0000313" key="3">
    <source>
        <dbReference type="EMBL" id="ORC25107.1"/>
    </source>
</evidence>
<accession>A0A1Y1RTR1</accession>
<dbReference type="AlphaFoldDB" id="A0A1Y1RTR1"/>
<dbReference type="EMBL" id="LXWF01000001">
    <property type="protein sequence ID" value="ORC25107.1"/>
    <property type="molecule type" value="Genomic_DNA"/>
</dbReference>
<proteinExistence type="predicted"/>
<evidence type="ECO:0000256" key="1">
    <source>
        <dbReference type="SAM" id="MobiDB-lite"/>
    </source>
</evidence>
<dbReference type="PANTHER" id="PTHR24094">
    <property type="entry name" value="SECRETED PROTEIN"/>
    <property type="match status" value="1"/>
</dbReference>
<evidence type="ECO:0000259" key="2">
    <source>
        <dbReference type="Pfam" id="PF07510"/>
    </source>
</evidence>
<keyword evidence="4" id="KW-1185">Reference proteome</keyword>
<feature type="domain" description="GmrSD restriction endonucleases C-terminal" evidence="2">
    <location>
        <begin position="109"/>
        <end position="243"/>
    </location>
</feature>
<feature type="region of interest" description="Disordered" evidence="1">
    <location>
        <begin position="249"/>
        <end position="270"/>
    </location>
</feature>